<feature type="binding site" evidence="7">
    <location>
        <position position="281"/>
    </location>
    <ligand>
        <name>glyoxylate</name>
        <dbReference type="ChEBI" id="CHEBI:36655"/>
    </ligand>
</feature>
<dbReference type="PIRSF" id="PIRSF000138">
    <property type="entry name" value="Al-hdrx_acd_dh"/>
    <property type="match status" value="1"/>
</dbReference>
<dbReference type="GO" id="GO:0010181">
    <property type="term" value="F:FMN binding"/>
    <property type="evidence" value="ECO:0007669"/>
    <property type="project" value="InterPro"/>
</dbReference>
<dbReference type="Pfam" id="PF01070">
    <property type="entry name" value="FMN_dh"/>
    <property type="match status" value="1"/>
</dbReference>
<proteinExistence type="inferred from homology"/>
<protein>
    <submittedName>
        <fullName evidence="9">Alpha-hydroxy-acid oxidizing enzyme</fullName>
    </submittedName>
</protein>
<dbReference type="PANTHER" id="PTHR10578">
    <property type="entry name" value="S -2-HYDROXY-ACID OXIDASE-RELATED"/>
    <property type="match status" value="1"/>
</dbReference>
<dbReference type="PANTHER" id="PTHR10578:SF143">
    <property type="entry name" value="FMN-DEPENDENT ALPHA-HYDROXY ACID DEHYDROGENASE PB1A11.03"/>
    <property type="match status" value="1"/>
</dbReference>
<evidence type="ECO:0000256" key="1">
    <source>
        <dbReference type="ARBA" id="ARBA00001917"/>
    </source>
</evidence>
<sequence length="406" mass="43522">MWYAPSPLSIADLQRAAQRRLPPSIYGYVHGGSEDQTAMQANRDAFSRWRFLPRPLVNVSQRRFGVTLFGQRYNAPLGISPMGVAGLCAFEGDVALARASYEAGVPFVLSAASTTPLEKVAQANPDMWYQGYLPADQHVIEPLLSRVRDAGVKVLVVTVDVPIASARENELRNGFSIPLKLSPRLICGGMIRPRWLMSTFAQTLLKRGMPHFENFTAQRGGPIIAAAKGDHRAGRAAMTWNDIAWIRDHWPGTLLVKGILRAQDAQHAHSLGLDGIFVSNHGGRQLDGAVAPLDALPEIVAAAPGLTVLLDSGVRRGTDVLKAMALGAQAVFIGRAAMYGLAAGGQRGVAQALALLTREIDVDLALLGCPDIADLSPAYLCRADLPVSTELNQLNALMSAVPAAVF</sequence>
<evidence type="ECO:0000259" key="8">
    <source>
        <dbReference type="PROSITE" id="PS51349"/>
    </source>
</evidence>
<comment type="caution">
    <text evidence="9">The sequence shown here is derived from an EMBL/GenBank/DDBJ whole genome shotgun (WGS) entry which is preliminary data.</text>
</comment>
<keyword evidence="3 7" id="KW-0288">FMN</keyword>
<feature type="binding site" evidence="7">
    <location>
        <position position="257"/>
    </location>
    <ligand>
        <name>FMN</name>
        <dbReference type="ChEBI" id="CHEBI:58210"/>
    </ligand>
</feature>
<organism evidence="9 10">
    <name type="scientific">Bordetella genomosp. 4</name>
    <dbReference type="NCBI Taxonomy" id="463044"/>
    <lineage>
        <taxon>Bacteria</taxon>
        <taxon>Pseudomonadati</taxon>
        <taxon>Pseudomonadota</taxon>
        <taxon>Betaproteobacteria</taxon>
        <taxon>Burkholderiales</taxon>
        <taxon>Alcaligenaceae</taxon>
        <taxon>Bordetella</taxon>
    </lineage>
</organism>
<feature type="binding site" evidence="7">
    <location>
        <position position="28"/>
    </location>
    <ligand>
        <name>glyoxylate</name>
        <dbReference type="ChEBI" id="CHEBI:36655"/>
    </ligand>
</feature>
<evidence type="ECO:0000256" key="4">
    <source>
        <dbReference type="ARBA" id="ARBA00023002"/>
    </source>
</evidence>
<dbReference type="InterPro" id="IPR013785">
    <property type="entry name" value="Aldolase_TIM"/>
</dbReference>
<evidence type="ECO:0000256" key="2">
    <source>
        <dbReference type="ARBA" id="ARBA00022630"/>
    </source>
</evidence>
<dbReference type="PROSITE" id="PS51349">
    <property type="entry name" value="FMN_HYDROXY_ACID_DH_2"/>
    <property type="match status" value="1"/>
</dbReference>
<keyword evidence="4" id="KW-0560">Oxidoreductase</keyword>
<feature type="binding site" evidence="7">
    <location>
        <begin position="334"/>
        <end position="335"/>
    </location>
    <ligand>
        <name>FMN</name>
        <dbReference type="ChEBI" id="CHEBI:58210"/>
    </ligand>
</feature>
<feature type="binding site" evidence="7">
    <location>
        <position position="279"/>
    </location>
    <ligand>
        <name>FMN</name>
        <dbReference type="ChEBI" id="CHEBI:58210"/>
    </ligand>
</feature>
<dbReference type="CDD" id="cd02809">
    <property type="entry name" value="alpha_hydroxyacid_oxid_FMN"/>
    <property type="match status" value="1"/>
</dbReference>
<feature type="binding site" evidence="7">
    <location>
        <position position="284"/>
    </location>
    <ligand>
        <name>glyoxylate</name>
        <dbReference type="ChEBI" id="CHEBI:36655"/>
    </ligand>
</feature>
<feature type="binding site" evidence="7">
    <location>
        <position position="167"/>
    </location>
    <ligand>
        <name>glyoxylate</name>
        <dbReference type="ChEBI" id="CHEBI:36655"/>
    </ligand>
</feature>
<keyword evidence="10" id="KW-1185">Reference proteome</keyword>
<feature type="binding site" evidence="7">
    <location>
        <begin position="81"/>
        <end position="83"/>
    </location>
    <ligand>
        <name>FMN</name>
        <dbReference type="ChEBI" id="CHEBI:58210"/>
    </ligand>
</feature>
<dbReference type="FunFam" id="3.20.20.70:FF:000029">
    <property type="entry name" value="L-lactate dehydrogenase"/>
    <property type="match status" value="1"/>
</dbReference>
<feature type="binding site" evidence="7">
    <location>
        <begin position="311"/>
        <end position="315"/>
    </location>
    <ligand>
        <name>FMN</name>
        <dbReference type="ChEBI" id="CHEBI:58210"/>
    </ligand>
</feature>
<dbReference type="SUPFAM" id="SSF51395">
    <property type="entry name" value="FMN-linked oxidoreductases"/>
    <property type="match status" value="1"/>
</dbReference>
<feature type="binding site" evidence="7">
    <location>
        <position position="158"/>
    </location>
    <ligand>
        <name>FMN</name>
        <dbReference type="ChEBI" id="CHEBI:58210"/>
    </ligand>
</feature>
<feature type="binding site" evidence="7">
    <location>
        <position position="132"/>
    </location>
    <ligand>
        <name>glyoxylate</name>
        <dbReference type="ChEBI" id="CHEBI:36655"/>
    </ligand>
</feature>
<comment type="similarity">
    <text evidence="5">Belongs to the FMN-dependent alpha-hydroxy acid dehydrogenase family.</text>
</comment>
<gene>
    <name evidence="9" type="ORF">CAL20_23860</name>
</gene>
<dbReference type="Gene3D" id="3.20.20.70">
    <property type="entry name" value="Aldolase class I"/>
    <property type="match status" value="1"/>
</dbReference>
<dbReference type="AlphaFoldDB" id="A0A261TPB2"/>
<dbReference type="InterPro" id="IPR008259">
    <property type="entry name" value="FMN_hydac_DH_AS"/>
</dbReference>
<feature type="domain" description="FMN hydroxy acid dehydrogenase" evidence="8">
    <location>
        <begin position="2"/>
        <end position="385"/>
    </location>
</feature>
<accession>A0A261TPB2</accession>
<dbReference type="PROSITE" id="PS00557">
    <property type="entry name" value="FMN_HYDROXY_ACID_DH_1"/>
    <property type="match status" value="1"/>
</dbReference>
<evidence type="ECO:0000256" key="5">
    <source>
        <dbReference type="ARBA" id="ARBA00024042"/>
    </source>
</evidence>
<evidence type="ECO:0000313" key="9">
    <source>
        <dbReference type="EMBL" id="OZI50860.1"/>
    </source>
</evidence>
<dbReference type="InterPro" id="IPR037396">
    <property type="entry name" value="FMN_HAD"/>
</dbReference>
<evidence type="ECO:0000256" key="7">
    <source>
        <dbReference type="PIRSR" id="PIRSR000138-2"/>
    </source>
</evidence>
<dbReference type="GO" id="GO:0016614">
    <property type="term" value="F:oxidoreductase activity, acting on CH-OH group of donors"/>
    <property type="evidence" value="ECO:0007669"/>
    <property type="project" value="UniProtKB-ARBA"/>
</dbReference>
<keyword evidence="2 7" id="KW-0285">Flavoprotein</keyword>
<dbReference type="EMBL" id="NEVQ01000022">
    <property type="protein sequence ID" value="OZI50860.1"/>
    <property type="molecule type" value="Genomic_DNA"/>
</dbReference>
<reference evidence="9 10" key="1">
    <citation type="submission" date="2017-05" db="EMBL/GenBank/DDBJ databases">
        <title>Complete and WGS of Bordetella genogroups.</title>
        <authorList>
            <person name="Spilker T."/>
            <person name="LiPuma J."/>
        </authorList>
    </citation>
    <scope>NUCLEOTIDE SEQUENCE [LARGE SCALE GENOMIC DNA]</scope>
    <source>
        <strain evidence="9 10">AU9919</strain>
    </source>
</reference>
<name>A0A261TPB2_9BORD</name>
<dbReference type="Proteomes" id="UP000216885">
    <property type="component" value="Unassembled WGS sequence"/>
</dbReference>
<dbReference type="InterPro" id="IPR000262">
    <property type="entry name" value="FMN-dep_DH"/>
</dbReference>
<comment type="cofactor">
    <cofactor evidence="1">
        <name>FMN</name>
        <dbReference type="ChEBI" id="CHEBI:58210"/>
    </cofactor>
</comment>
<feature type="binding site" evidence="7">
    <location>
        <position position="130"/>
    </location>
    <ligand>
        <name>FMN</name>
        <dbReference type="ChEBI" id="CHEBI:58210"/>
    </ligand>
</feature>
<evidence type="ECO:0000313" key="10">
    <source>
        <dbReference type="Proteomes" id="UP000216885"/>
    </source>
</evidence>
<feature type="binding site" evidence="7">
    <location>
        <position position="110"/>
    </location>
    <ligand>
        <name>FMN</name>
        <dbReference type="ChEBI" id="CHEBI:58210"/>
    </ligand>
</feature>
<dbReference type="RefSeq" id="WP_094839232.1">
    <property type="nucleotide sequence ID" value="NZ_NEVQ01000022.1"/>
</dbReference>
<evidence type="ECO:0000256" key="6">
    <source>
        <dbReference type="PIRSR" id="PIRSR000138-1"/>
    </source>
</evidence>
<dbReference type="InterPro" id="IPR012133">
    <property type="entry name" value="Alpha-hydoxy_acid_DH_FMN"/>
</dbReference>
<evidence type="ECO:0000256" key="3">
    <source>
        <dbReference type="ARBA" id="ARBA00022643"/>
    </source>
</evidence>
<feature type="active site" description="Proton acceptor" evidence="6">
    <location>
        <position position="281"/>
    </location>
</feature>